<feature type="transmembrane region" description="Helical" evidence="1">
    <location>
        <begin position="29"/>
        <end position="48"/>
    </location>
</feature>
<feature type="domain" description="DUF1206" evidence="2">
    <location>
        <begin position="106"/>
        <end position="174"/>
    </location>
</feature>
<accession>A0A1U7J7P4</accession>
<keyword evidence="4" id="KW-1185">Reference proteome</keyword>
<feature type="transmembrane region" description="Helical" evidence="1">
    <location>
        <begin position="203"/>
        <end position="224"/>
    </location>
</feature>
<reference evidence="3 4" key="1">
    <citation type="submission" date="2016-11" db="EMBL/GenBank/DDBJ databases">
        <title>Draft Genome Sequences of Nine Cyanobacterial Strains from Diverse Habitats.</title>
        <authorList>
            <person name="Zhu T."/>
            <person name="Hou S."/>
            <person name="Lu X."/>
            <person name="Hess W.R."/>
        </authorList>
    </citation>
    <scope>NUCLEOTIDE SEQUENCE [LARGE SCALE GENOMIC DNA]</scope>
    <source>
        <strain evidence="3 4">NIES-30</strain>
    </source>
</reference>
<comment type="caution">
    <text evidence="3">The sequence shown here is derived from an EMBL/GenBank/DDBJ whole genome shotgun (WGS) entry which is preliminary data.</text>
</comment>
<keyword evidence="1" id="KW-0472">Membrane</keyword>
<feature type="transmembrane region" description="Helical" evidence="1">
    <location>
        <begin position="68"/>
        <end position="86"/>
    </location>
</feature>
<evidence type="ECO:0000313" key="3">
    <source>
        <dbReference type="EMBL" id="OKH49158.1"/>
    </source>
</evidence>
<feature type="domain" description="DUF1206" evidence="2">
    <location>
        <begin position="201"/>
        <end position="270"/>
    </location>
</feature>
<dbReference type="Proteomes" id="UP000185557">
    <property type="component" value="Unassembled WGS sequence"/>
</dbReference>
<feature type="domain" description="DUF1206" evidence="2">
    <location>
        <begin position="23"/>
        <end position="90"/>
    </location>
</feature>
<keyword evidence="1" id="KW-0812">Transmembrane</keyword>
<evidence type="ECO:0000259" key="2">
    <source>
        <dbReference type="Pfam" id="PF06724"/>
    </source>
</evidence>
<dbReference type="InterPro" id="IPR009597">
    <property type="entry name" value="DUF1206"/>
</dbReference>
<gene>
    <name evidence="3" type="ORF">NIES30_08330</name>
</gene>
<keyword evidence="1" id="KW-1133">Transmembrane helix</keyword>
<evidence type="ECO:0000256" key="1">
    <source>
        <dbReference type="SAM" id="Phobius"/>
    </source>
</evidence>
<protein>
    <recommendedName>
        <fullName evidence="2">DUF1206 domain-containing protein</fullName>
    </recommendedName>
</protein>
<evidence type="ECO:0000313" key="4">
    <source>
        <dbReference type="Proteomes" id="UP000185557"/>
    </source>
</evidence>
<organism evidence="3 4">
    <name type="scientific">Phormidium tenue NIES-30</name>
    <dbReference type="NCBI Taxonomy" id="549789"/>
    <lineage>
        <taxon>Bacteria</taxon>
        <taxon>Bacillati</taxon>
        <taxon>Cyanobacteriota</taxon>
        <taxon>Cyanophyceae</taxon>
        <taxon>Oscillatoriophycideae</taxon>
        <taxon>Oscillatoriales</taxon>
        <taxon>Oscillatoriaceae</taxon>
        <taxon>Phormidium</taxon>
    </lineage>
</organism>
<dbReference type="OrthoDB" id="5702018at2"/>
<name>A0A1U7J7P4_9CYAN</name>
<dbReference type="STRING" id="549789.NIES30_08330"/>
<feature type="transmembrane region" description="Helical" evidence="1">
    <location>
        <begin position="244"/>
        <end position="261"/>
    </location>
</feature>
<dbReference type="EMBL" id="MRCG01000004">
    <property type="protein sequence ID" value="OKH49158.1"/>
    <property type="molecule type" value="Genomic_DNA"/>
</dbReference>
<proteinExistence type="predicted"/>
<dbReference type="AlphaFoldDB" id="A0A1U7J7P4"/>
<dbReference type="RefSeq" id="WP_073607941.1">
    <property type="nucleotide sequence ID" value="NZ_MRCG01000004.1"/>
</dbReference>
<feature type="transmembrane region" description="Helical" evidence="1">
    <location>
        <begin position="106"/>
        <end position="127"/>
    </location>
</feature>
<feature type="transmembrane region" description="Helical" evidence="1">
    <location>
        <begin position="153"/>
        <end position="171"/>
    </location>
</feature>
<sequence>MNIQELTPQGQQPEKWIERLARFGYAAKGIVYMIVGLLAVMAAFDWGGRITGTEGAFQAIASQPFGKLMLFLVALGLLGYVLWQFVQAIKDPEHQDSGAAAIGRRLGYAASGLIYSGLAFSALKLVFGRSSGGGGDGSEQQTATLLSQPFGRWLVAAVGVASVAYGFYSFYRAYSSEFRRKLKLSQVSANTEKWIMRIGRFGYAAKGVVAVIIGYFFIQAARAADASQAGTTESALQAIQQQPHGAWLMGIVALGLVAYGIHLEVQARYRRISP</sequence>
<dbReference type="Pfam" id="PF06724">
    <property type="entry name" value="DUF1206"/>
    <property type="match status" value="3"/>
</dbReference>